<gene>
    <name evidence="8" type="ORF">N869_15375</name>
</gene>
<organism evidence="8 9">
    <name type="scientific">Cellulomonas bogoriensis 69B4 = DSM 16987</name>
    <dbReference type="NCBI Taxonomy" id="1386082"/>
    <lineage>
        <taxon>Bacteria</taxon>
        <taxon>Bacillati</taxon>
        <taxon>Actinomycetota</taxon>
        <taxon>Actinomycetes</taxon>
        <taxon>Micrococcales</taxon>
        <taxon>Cellulomonadaceae</taxon>
        <taxon>Cellulomonas</taxon>
    </lineage>
</organism>
<evidence type="ECO:0000256" key="2">
    <source>
        <dbReference type="ARBA" id="ARBA00022723"/>
    </source>
</evidence>
<dbReference type="GO" id="GO:0016705">
    <property type="term" value="F:oxidoreductase activity, acting on paired donors, with incorporation or reduction of molecular oxygen"/>
    <property type="evidence" value="ECO:0007669"/>
    <property type="project" value="UniProtKB-ARBA"/>
</dbReference>
<dbReference type="InterPro" id="IPR017941">
    <property type="entry name" value="Rieske_2Fe-2S"/>
</dbReference>
<dbReference type="Proteomes" id="UP000054314">
    <property type="component" value="Unassembled WGS sequence"/>
</dbReference>
<dbReference type="PANTHER" id="PTHR40562">
    <property type="match status" value="1"/>
</dbReference>
<keyword evidence="4" id="KW-0408">Iron</keyword>
<evidence type="ECO:0000256" key="3">
    <source>
        <dbReference type="ARBA" id="ARBA00023002"/>
    </source>
</evidence>
<name>A0A0A0BZ96_9CELL</name>
<dbReference type="PROSITE" id="PS51296">
    <property type="entry name" value="RIESKE"/>
    <property type="match status" value="1"/>
</dbReference>
<keyword evidence="1" id="KW-0001">2Fe-2S</keyword>
<feature type="domain" description="Rieske" evidence="7">
    <location>
        <begin position="2"/>
        <end position="105"/>
    </location>
</feature>
<evidence type="ECO:0000256" key="4">
    <source>
        <dbReference type="ARBA" id="ARBA00023004"/>
    </source>
</evidence>
<dbReference type="EMBL" id="AXCZ01000055">
    <property type="protein sequence ID" value="KGM13240.1"/>
    <property type="molecule type" value="Genomic_DNA"/>
</dbReference>
<evidence type="ECO:0000256" key="1">
    <source>
        <dbReference type="ARBA" id="ARBA00022714"/>
    </source>
</evidence>
<accession>A0A0A0BZ96</accession>
<evidence type="ECO:0000313" key="9">
    <source>
        <dbReference type="Proteomes" id="UP000054314"/>
    </source>
</evidence>
<dbReference type="GO" id="GO:0042128">
    <property type="term" value="P:nitrate assimilation"/>
    <property type="evidence" value="ECO:0007669"/>
    <property type="project" value="UniProtKB-KW"/>
</dbReference>
<keyword evidence="5" id="KW-0411">Iron-sulfur</keyword>
<dbReference type="RefSeq" id="WP_035059655.1">
    <property type="nucleotide sequence ID" value="NZ_AXCZ01000055.1"/>
</dbReference>
<dbReference type="SUPFAM" id="SSF50022">
    <property type="entry name" value="ISP domain"/>
    <property type="match status" value="1"/>
</dbReference>
<dbReference type="GO" id="GO:0051537">
    <property type="term" value="F:2 iron, 2 sulfur cluster binding"/>
    <property type="evidence" value="ECO:0007669"/>
    <property type="project" value="UniProtKB-KW"/>
</dbReference>
<proteinExistence type="predicted"/>
<keyword evidence="9" id="KW-1185">Reference proteome</keyword>
<dbReference type="InterPro" id="IPR036922">
    <property type="entry name" value="Rieske_2Fe-2S_sf"/>
</dbReference>
<sequence>MTAVCDLDRLVPERGAGALVDGTPVAVFRLADGRVLAVQQRDPFSGANVLSRGLVGDRSGRATLTSPMHKQVWDLESGECLDPGGKDPLPLRTYTAQVIHGTVHLSP</sequence>
<evidence type="ECO:0000313" key="8">
    <source>
        <dbReference type="EMBL" id="KGM13240.1"/>
    </source>
</evidence>
<protein>
    <submittedName>
        <fullName evidence="8">Nitrite reductase</fullName>
    </submittedName>
</protein>
<keyword evidence="6" id="KW-0534">Nitrate assimilation</keyword>
<reference evidence="8 9" key="1">
    <citation type="submission" date="2013-08" db="EMBL/GenBank/DDBJ databases">
        <title>Genome sequencing of Cellulomonas bogoriensis 69B4.</title>
        <authorList>
            <person name="Chen F."/>
            <person name="Li Y."/>
            <person name="Wang G."/>
        </authorList>
    </citation>
    <scope>NUCLEOTIDE SEQUENCE [LARGE SCALE GENOMIC DNA]</scope>
    <source>
        <strain evidence="8 9">69B4</strain>
    </source>
</reference>
<dbReference type="GO" id="GO:0008942">
    <property type="term" value="F:nitrite reductase [NAD(P)H] activity"/>
    <property type="evidence" value="ECO:0007669"/>
    <property type="project" value="InterPro"/>
</dbReference>
<dbReference type="GO" id="GO:0046872">
    <property type="term" value="F:metal ion binding"/>
    <property type="evidence" value="ECO:0007669"/>
    <property type="project" value="UniProtKB-KW"/>
</dbReference>
<dbReference type="Pfam" id="PF13806">
    <property type="entry name" value="Rieske_2"/>
    <property type="match status" value="1"/>
</dbReference>
<comment type="caution">
    <text evidence="8">The sequence shown here is derived from an EMBL/GenBank/DDBJ whole genome shotgun (WGS) entry which is preliminary data.</text>
</comment>
<dbReference type="OrthoDB" id="3213360at2"/>
<dbReference type="AlphaFoldDB" id="A0A0A0BZ96"/>
<dbReference type="Gene3D" id="2.102.10.10">
    <property type="entry name" value="Rieske [2Fe-2S] iron-sulphur domain"/>
    <property type="match status" value="1"/>
</dbReference>
<dbReference type="PANTHER" id="PTHR40562:SF1">
    <property type="entry name" value="NITRITE REDUCTASE (NADH) SMALL SUBUNIT"/>
    <property type="match status" value="1"/>
</dbReference>
<keyword evidence="3" id="KW-0560">Oxidoreductase</keyword>
<evidence type="ECO:0000256" key="6">
    <source>
        <dbReference type="ARBA" id="ARBA00023063"/>
    </source>
</evidence>
<dbReference type="NCBIfam" id="TIGR02378">
    <property type="entry name" value="nirD_assim_sml"/>
    <property type="match status" value="1"/>
</dbReference>
<dbReference type="InterPro" id="IPR012748">
    <property type="entry name" value="Rieske-like_NirD"/>
</dbReference>
<evidence type="ECO:0000256" key="5">
    <source>
        <dbReference type="ARBA" id="ARBA00023014"/>
    </source>
</evidence>
<dbReference type="PROSITE" id="PS51300">
    <property type="entry name" value="NIRD"/>
    <property type="match status" value="1"/>
</dbReference>
<evidence type="ECO:0000259" key="7">
    <source>
        <dbReference type="PROSITE" id="PS51296"/>
    </source>
</evidence>
<keyword evidence="2" id="KW-0479">Metal-binding</keyword>
<dbReference type="GO" id="GO:0004497">
    <property type="term" value="F:monooxygenase activity"/>
    <property type="evidence" value="ECO:0007669"/>
    <property type="project" value="UniProtKB-ARBA"/>
</dbReference>
<dbReference type="InterPro" id="IPR017881">
    <property type="entry name" value="NirD"/>
</dbReference>